<gene>
    <name evidence="1" type="ORF">SLEP1_g56267</name>
</gene>
<keyword evidence="2" id="KW-1185">Reference proteome</keyword>
<reference evidence="1 2" key="1">
    <citation type="journal article" date="2021" name="Commun. Biol.">
        <title>The genome of Shorea leprosula (Dipterocarpaceae) highlights the ecological relevance of drought in aseasonal tropical rainforests.</title>
        <authorList>
            <person name="Ng K.K.S."/>
            <person name="Kobayashi M.J."/>
            <person name="Fawcett J.A."/>
            <person name="Hatakeyama M."/>
            <person name="Paape T."/>
            <person name="Ng C.H."/>
            <person name="Ang C.C."/>
            <person name="Tnah L.H."/>
            <person name="Lee C.T."/>
            <person name="Nishiyama T."/>
            <person name="Sese J."/>
            <person name="O'Brien M.J."/>
            <person name="Copetti D."/>
            <person name="Mohd Noor M.I."/>
            <person name="Ong R.C."/>
            <person name="Putra M."/>
            <person name="Sireger I.Z."/>
            <person name="Indrioko S."/>
            <person name="Kosugi Y."/>
            <person name="Izuno A."/>
            <person name="Isagi Y."/>
            <person name="Lee S.L."/>
            <person name="Shimizu K.K."/>
        </authorList>
    </citation>
    <scope>NUCLEOTIDE SEQUENCE [LARGE SCALE GENOMIC DNA]</scope>
    <source>
        <strain evidence="1">214</strain>
    </source>
</reference>
<accession>A0AAV5MKY9</accession>
<organism evidence="1 2">
    <name type="scientific">Rubroshorea leprosula</name>
    <dbReference type="NCBI Taxonomy" id="152421"/>
    <lineage>
        <taxon>Eukaryota</taxon>
        <taxon>Viridiplantae</taxon>
        <taxon>Streptophyta</taxon>
        <taxon>Embryophyta</taxon>
        <taxon>Tracheophyta</taxon>
        <taxon>Spermatophyta</taxon>
        <taxon>Magnoliopsida</taxon>
        <taxon>eudicotyledons</taxon>
        <taxon>Gunneridae</taxon>
        <taxon>Pentapetalae</taxon>
        <taxon>rosids</taxon>
        <taxon>malvids</taxon>
        <taxon>Malvales</taxon>
        <taxon>Dipterocarpaceae</taxon>
        <taxon>Rubroshorea</taxon>
    </lineage>
</organism>
<evidence type="ECO:0000313" key="2">
    <source>
        <dbReference type="Proteomes" id="UP001054252"/>
    </source>
</evidence>
<name>A0AAV5MKY9_9ROSI</name>
<protein>
    <submittedName>
        <fullName evidence="1">Uncharacterized protein</fullName>
    </submittedName>
</protein>
<dbReference type="AlphaFoldDB" id="A0AAV5MKY9"/>
<evidence type="ECO:0000313" key="1">
    <source>
        <dbReference type="EMBL" id="GKV49518.1"/>
    </source>
</evidence>
<dbReference type="Proteomes" id="UP001054252">
    <property type="component" value="Unassembled WGS sequence"/>
</dbReference>
<dbReference type="EMBL" id="BPVZ01000303">
    <property type="protein sequence ID" value="GKV49518.1"/>
    <property type="molecule type" value="Genomic_DNA"/>
</dbReference>
<comment type="caution">
    <text evidence="1">The sequence shown here is derived from an EMBL/GenBank/DDBJ whole genome shotgun (WGS) entry which is preliminary data.</text>
</comment>
<proteinExistence type="predicted"/>
<sequence length="53" mass="6418">MSISRMCKENPAIVHWHKNALLYRIEETFMQRSELSFGLQTREDYQALLYIKK</sequence>